<dbReference type="InterPro" id="IPR053123">
    <property type="entry name" value="CPG4-like"/>
</dbReference>
<dbReference type="PANTHER" id="PTHR37442:SF1">
    <property type="entry name" value="CHONDROITIN PROTEOGLYCAN 4 DOMAIN-CONTAINING PROTEIN"/>
    <property type="match status" value="1"/>
</dbReference>
<dbReference type="Proteomes" id="UP001303046">
    <property type="component" value="Unassembled WGS sequence"/>
</dbReference>
<proteinExistence type="predicted"/>
<evidence type="ECO:0000313" key="4">
    <source>
        <dbReference type="Proteomes" id="UP001303046"/>
    </source>
</evidence>
<comment type="caution">
    <text evidence="3">The sequence shown here is derived from an EMBL/GenBank/DDBJ whole genome shotgun (WGS) entry which is preliminary data.</text>
</comment>
<dbReference type="InterPro" id="IPR029153">
    <property type="entry name" value="CPG4"/>
</dbReference>
<evidence type="ECO:0000259" key="2">
    <source>
        <dbReference type="Pfam" id="PF15481"/>
    </source>
</evidence>
<keyword evidence="1" id="KW-0732">Signal</keyword>
<dbReference type="EMBL" id="JAVFWL010000004">
    <property type="protein sequence ID" value="KAK6751923.1"/>
    <property type="molecule type" value="Genomic_DNA"/>
</dbReference>
<feature type="domain" description="Chondroitin proteoglycan 4" evidence="2">
    <location>
        <begin position="35"/>
        <end position="129"/>
    </location>
</feature>
<evidence type="ECO:0000313" key="3">
    <source>
        <dbReference type="EMBL" id="KAK6751923.1"/>
    </source>
</evidence>
<name>A0ABR1DNW5_NECAM</name>
<reference evidence="3 4" key="1">
    <citation type="submission" date="2023-08" db="EMBL/GenBank/DDBJ databases">
        <title>A Necator americanus chromosomal reference genome.</title>
        <authorList>
            <person name="Ilik V."/>
            <person name="Petrzelkova K.J."/>
            <person name="Pardy F."/>
            <person name="Fuh T."/>
            <person name="Niatou-Singa F.S."/>
            <person name="Gouil Q."/>
            <person name="Baker L."/>
            <person name="Ritchie M.E."/>
            <person name="Jex A.R."/>
            <person name="Gazzola D."/>
            <person name="Li H."/>
            <person name="Toshio Fujiwara R."/>
            <person name="Zhan B."/>
            <person name="Aroian R.V."/>
            <person name="Pafco B."/>
            <person name="Schwarz E.M."/>
        </authorList>
    </citation>
    <scope>NUCLEOTIDE SEQUENCE [LARGE SCALE GENOMIC DNA]</scope>
    <source>
        <strain evidence="3 4">Aroian</strain>
        <tissue evidence="3">Whole animal</tissue>
    </source>
</reference>
<feature type="chain" id="PRO_5046105035" description="Chondroitin proteoglycan 4 domain-containing protein" evidence="1">
    <location>
        <begin position="21"/>
        <end position="283"/>
    </location>
</feature>
<dbReference type="Pfam" id="PF15481">
    <property type="entry name" value="CPG4"/>
    <property type="match status" value="1"/>
</dbReference>
<organism evidence="3 4">
    <name type="scientific">Necator americanus</name>
    <name type="common">Human hookworm</name>
    <dbReference type="NCBI Taxonomy" id="51031"/>
    <lineage>
        <taxon>Eukaryota</taxon>
        <taxon>Metazoa</taxon>
        <taxon>Ecdysozoa</taxon>
        <taxon>Nematoda</taxon>
        <taxon>Chromadorea</taxon>
        <taxon>Rhabditida</taxon>
        <taxon>Rhabditina</taxon>
        <taxon>Rhabditomorpha</taxon>
        <taxon>Strongyloidea</taxon>
        <taxon>Ancylostomatidae</taxon>
        <taxon>Bunostominae</taxon>
        <taxon>Necator</taxon>
    </lineage>
</organism>
<feature type="signal peptide" evidence="1">
    <location>
        <begin position="1"/>
        <end position="20"/>
    </location>
</feature>
<gene>
    <name evidence="3" type="primary">Necator_chrIV.g16675</name>
    <name evidence="3" type="ORF">RB195_003378</name>
</gene>
<protein>
    <recommendedName>
        <fullName evidence="2">Chondroitin proteoglycan 4 domain-containing protein</fullName>
    </recommendedName>
</protein>
<accession>A0ABR1DNW5</accession>
<dbReference type="PANTHER" id="PTHR37442">
    <property type="entry name" value="F18A1.7 PROTEIN-RELATED"/>
    <property type="match status" value="1"/>
</dbReference>
<keyword evidence="4" id="KW-1185">Reference proteome</keyword>
<sequence>MHVSSVIFLILSTTFPISEADFDIPLVLDFDGVPECIQACLSDLFYSVSDLVRPENPVRRFHDFCRNYNNASLCVENHKEKCSQTTVFNIALSGIDELCHEKEQDVLQHRECLESHSGTVLNGCDSVCHFTDFMIMLSGKGDAQRLKKLEADKEALQKETGSACTAFGCMSSCVAREFNMNCSPLGSIIVEALTKPFFTIATIFEEIGPRAKISIYRQVPPQCYYLVNYEEIRGLSAGKAPNKVLFKNPEEAILNEITTREEMKSRKKAELEKQFLMEAQMGM</sequence>
<evidence type="ECO:0000256" key="1">
    <source>
        <dbReference type="SAM" id="SignalP"/>
    </source>
</evidence>